<dbReference type="SMART" id="SM00358">
    <property type="entry name" value="DSRM"/>
    <property type="match status" value="1"/>
</dbReference>
<feature type="region of interest" description="Disordered" evidence="8">
    <location>
        <begin position="816"/>
        <end position="855"/>
    </location>
</feature>
<keyword evidence="7" id="KW-0694">RNA-binding</keyword>
<feature type="compositionally biased region" description="Low complexity" evidence="8">
    <location>
        <begin position="1"/>
        <end position="20"/>
    </location>
</feature>
<comment type="catalytic activity">
    <reaction evidence="6">
        <text>(S)-ureidoglycolate = urea + glyoxylate</text>
        <dbReference type="Rhea" id="RHEA:11304"/>
        <dbReference type="ChEBI" id="CHEBI:16199"/>
        <dbReference type="ChEBI" id="CHEBI:36655"/>
        <dbReference type="ChEBI" id="CHEBI:57296"/>
        <dbReference type="EC" id="4.3.2.3"/>
    </reaction>
</comment>
<accession>A0ABD3MAL7</accession>
<protein>
    <recommendedName>
        <fullName evidence="9">DRBM domain-containing protein</fullName>
    </recommendedName>
</protein>
<feature type="compositionally biased region" description="Basic and acidic residues" evidence="8">
    <location>
        <begin position="1030"/>
        <end position="1040"/>
    </location>
</feature>
<dbReference type="Pfam" id="PF00857">
    <property type="entry name" value="Isochorismatase"/>
    <property type="match status" value="1"/>
</dbReference>
<dbReference type="InterPro" id="IPR014720">
    <property type="entry name" value="dsRBD_dom"/>
</dbReference>
<dbReference type="SUPFAM" id="SSF51182">
    <property type="entry name" value="RmlC-like cupins"/>
    <property type="match status" value="1"/>
</dbReference>
<dbReference type="GO" id="GO:0006144">
    <property type="term" value="P:purine nucleobase metabolic process"/>
    <property type="evidence" value="ECO:0007669"/>
    <property type="project" value="UniProtKB-KW"/>
</dbReference>
<dbReference type="PROSITE" id="PS50137">
    <property type="entry name" value="DS_RBD"/>
    <property type="match status" value="1"/>
</dbReference>
<evidence type="ECO:0000256" key="8">
    <source>
        <dbReference type="SAM" id="MobiDB-lite"/>
    </source>
</evidence>
<evidence type="ECO:0000256" key="3">
    <source>
        <dbReference type="ARBA" id="ARBA00022631"/>
    </source>
</evidence>
<dbReference type="Pfam" id="PF04115">
    <property type="entry name" value="Ureidogly_lyase"/>
    <property type="match status" value="1"/>
</dbReference>
<feature type="compositionally biased region" description="Acidic residues" evidence="8">
    <location>
        <begin position="1048"/>
        <end position="1059"/>
    </location>
</feature>
<evidence type="ECO:0000259" key="9">
    <source>
        <dbReference type="PROSITE" id="PS50137"/>
    </source>
</evidence>
<proteinExistence type="inferred from homology"/>
<dbReference type="PANTHER" id="PTHR43540:SF9">
    <property type="entry name" value="FAMILY HYDROLASE, PUTATIVE (AFU_ORTHOLOGUE AFUA_2G08700)-RELATED"/>
    <property type="match status" value="1"/>
</dbReference>
<feature type="compositionally biased region" description="Polar residues" evidence="8">
    <location>
        <begin position="417"/>
        <end position="429"/>
    </location>
</feature>
<sequence length="1724" mass="187633">MSDSSSKSVVAAEKSSLGECGEVEVEGVGGGAEGEAAPSWSNDAENKPLKIQTNADDESKGELTHHDGDVVQEDGINSSQEQQSADSNNNNNCISNSAQHVQPASLSIGAPLPPLQHATMDQHMYHDNSMNGSYLPSYYRPLPPPAIAAAAAITNNLDATRQYYEMQMREHAMQYANAAAGAAWAAAAQMNSAADIMTNHPYLPSYYAMPNAASLPPPMLGCSNQPPMMNYSPMMMNPDFSGGGGGPPLRQKRTLWQPPPDSGTKQHQNKSQRGLTTTPTSQCSAEAPIQDKKGSKKKRNSGDDSLSSLGSKSRDLNSQQKNSSDDGCGGDHNENNICEKSKQRRRINEQADEQPHPPRADNVRRIQTNLRDGSNSHCVRQKRGFQHGQSSISSLSSNDYPTPRQHSSGRNKKKNRSQQPESVTSSPSKSLPRKKYESGKLSSSSSSVVLGGLIGKNAVRALHELCSKYHWDIPTFSVIEHSTTSFAESEGGNNSSSSAMNTFVLSVHVNGVELGRGRAGSKSAAKQSASRKAFSALVPGSVFDPNGILTDVGSGEASLRREVMDKAIGYAEDRADDSRASSVDVGSKLLSLDELGPHLAVQLAIRGDTNNPGATRSARPLSPDHSETSSISTALSEDVISGGALISGGPLLLSYKSSGGTPSPLTGAIGSSDRFLSPNSCPCASTTSGVSSASDIDDEDENAYYASRGASLCSTLLHAMWQIDDRIREPPSYTFKLCSNLLNIPEQAVSEPCCSKRAKVDPPRENVGSRMFQCNASINLYFPKLLVDGKDLTSIMDYWQSPLDHLQSDECIPSFCGGESSQSRKRKDSFVVQSAPSPSRSLQLTPRPSKQQEREDVIQHKLESSGMGLTKRESKHKASAKLLSSLFPSCKSMVEVKAEAEAARELYAANRETGPKRAKIAVPFTEKHEQSTKVASPGDLPAKSGISLTSLSLSESKDGTKQVTWSDSTNIELSLEGEVDATLQSMQELGEEGRLASRDFEDIGKIILRRASLDDCEQIHSLLSKDNKVPVLLPEKHRDSSSAPTGEGNDDSSEGEDDDAPHHDNHADDNKHGSDDKCTDSKAMGHHLLGENSIILVLSRAAALHEPLLACAILTMNYSGGGRSLSLCRLSHEEHLPLERFIEYLEAFATNIQCTIENCKENHVEMAVTIDALRSYLVRISRSSKLPEDDLESVKGNTSHLQSVREEESEEFEDGSGSDGASGGRLDRILIFRIPHSLRSIPSYKRSSEEMNSHCVDEIIELVLATKENTKNVGWLITDGEHSIEEEVSIPFYATVKEGRNFDNADWKDQPVVRQSNIKWRDDFIISWMERHMEMTQGFLLVGKAPGLLVLGEPTHERDDLSEDERCWPDPTRMKGYIIPPGCGIIIKKGVWHDFPVSVGPDLTVFIINTKEVVDALMSMKEPAPMNFGDCYKVRIADRYHTKKLLFPNPQPLVASLGLYSARGNLGNDSDAVSSTMCAREENPRFARVRPAETCNEFCIPVRPLATMRVNYEKVCLLLIDYQNDFLCQGGFGESLGNDPSKLRHIITPTKNVLSSFRRKGLPVIFTREGHRTNLSDVSSSKLGGGTLIGSKGRYGRSMVRGQWGNDIISELKPLSDGSETIIDKPGKGSFYQTDLELVLKNLHVDTLIVCGVTTEICVHSTVREASDRGIRCIVLEDCTASYFADFHRVGIDMISAQGGILGRISDSKSVIESIENMEGAILN</sequence>
<feature type="compositionally biased region" description="Polar residues" evidence="8">
    <location>
        <begin position="263"/>
        <end position="284"/>
    </location>
</feature>
<feature type="region of interest" description="Disordered" evidence="8">
    <location>
        <begin position="1030"/>
        <end position="1079"/>
    </location>
</feature>
<feature type="compositionally biased region" description="Acidic residues" evidence="8">
    <location>
        <begin position="1207"/>
        <end position="1216"/>
    </location>
</feature>
<evidence type="ECO:0000256" key="7">
    <source>
        <dbReference type="PROSITE-ProRule" id="PRU00266"/>
    </source>
</evidence>
<dbReference type="InterPro" id="IPR036380">
    <property type="entry name" value="Isochorismatase-like_sf"/>
</dbReference>
<feature type="compositionally biased region" description="Polar residues" evidence="8">
    <location>
        <begin position="831"/>
        <end position="849"/>
    </location>
</feature>
<reference evidence="10 11" key="1">
    <citation type="submission" date="2024-10" db="EMBL/GenBank/DDBJ databases">
        <title>Updated reference genomes for cyclostephanoid diatoms.</title>
        <authorList>
            <person name="Roberts W.R."/>
            <person name="Alverson A.J."/>
        </authorList>
    </citation>
    <scope>NUCLEOTIDE SEQUENCE [LARGE SCALE GENOMIC DNA]</scope>
    <source>
        <strain evidence="10 11">AJA232-27</strain>
    </source>
</reference>
<feature type="compositionally biased region" description="Basic and acidic residues" evidence="8">
    <location>
        <begin position="1060"/>
        <end position="1079"/>
    </location>
</feature>
<comment type="caution">
    <text evidence="10">The sequence shown here is derived from an EMBL/GenBank/DDBJ whole genome shotgun (WGS) entry which is preliminary data.</text>
</comment>
<evidence type="ECO:0000256" key="4">
    <source>
        <dbReference type="ARBA" id="ARBA00022801"/>
    </source>
</evidence>
<dbReference type="Proteomes" id="UP001530293">
    <property type="component" value="Unassembled WGS sequence"/>
</dbReference>
<dbReference type="SUPFAM" id="SSF54768">
    <property type="entry name" value="dsRNA-binding domain-like"/>
    <property type="match status" value="1"/>
</dbReference>
<comment type="similarity">
    <text evidence="1">Belongs to the isochorismatase family.</text>
</comment>
<feature type="region of interest" description="Disordered" evidence="8">
    <location>
        <begin position="1"/>
        <end position="65"/>
    </location>
</feature>
<keyword evidence="4" id="KW-0378">Hydrolase</keyword>
<feature type="region of interest" description="Disordered" evidence="8">
    <location>
        <begin position="77"/>
        <end position="96"/>
    </location>
</feature>
<feature type="region of interest" description="Disordered" evidence="8">
    <location>
        <begin position="607"/>
        <end position="632"/>
    </location>
</feature>
<evidence type="ECO:0000256" key="5">
    <source>
        <dbReference type="ARBA" id="ARBA00023239"/>
    </source>
</evidence>
<evidence type="ECO:0000256" key="1">
    <source>
        <dbReference type="ARBA" id="ARBA00006336"/>
    </source>
</evidence>
<dbReference type="GO" id="GO:0003723">
    <property type="term" value="F:RNA binding"/>
    <property type="evidence" value="ECO:0007669"/>
    <property type="project" value="UniProtKB-UniRule"/>
</dbReference>
<dbReference type="Gene3D" id="3.30.160.20">
    <property type="match status" value="1"/>
</dbReference>
<feature type="domain" description="DRBM" evidence="9">
    <location>
        <begin position="457"/>
        <end position="539"/>
    </location>
</feature>
<dbReference type="InterPro" id="IPR050272">
    <property type="entry name" value="Isochorismatase-like_hydrls"/>
</dbReference>
<dbReference type="Gene3D" id="3.40.50.850">
    <property type="entry name" value="Isochorismatase-like"/>
    <property type="match status" value="1"/>
</dbReference>
<keyword evidence="3" id="KW-0659">Purine metabolism</keyword>
<dbReference type="GO" id="GO:0050385">
    <property type="term" value="F:ureidoglycolate lyase activity"/>
    <property type="evidence" value="ECO:0007669"/>
    <property type="project" value="UniProtKB-EC"/>
</dbReference>
<dbReference type="GO" id="GO:0016787">
    <property type="term" value="F:hydrolase activity"/>
    <property type="evidence" value="ECO:0007669"/>
    <property type="project" value="UniProtKB-KW"/>
</dbReference>
<gene>
    <name evidence="10" type="ORF">ACHAWU_003062</name>
</gene>
<evidence type="ECO:0000313" key="11">
    <source>
        <dbReference type="Proteomes" id="UP001530293"/>
    </source>
</evidence>
<feature type="compositionally biased region" description="Basic and acidic residues" evidence="8">
    <location>
        <begin position="329"/>
        <end position="364"/>
    </location>
</feature>
<feature type="compositionally biased region" description="Basic residues" evidence="8">
    <location>
        <begin position="407"/>
        <end position="416"/>
    </location>
</feature>
<name>A0ABD3MAL7_9STRA</name>
<evidence type="ECO:0000256" key="6">
    <source>
        <dbReference type="ARBA" id="ARBA00047684"/>
    </source>
</evidence>
<keyword evidence="11" id="KW-1185">Reference proteome</keyword>
<dbReference type="Gene3D" id="2.60.120.480">
    <property type="entry name" value="Ureidoglycolate hydrolase"/>
    <property type="match status" value="1"/>
</dbReference>
<feature type="region of interest" description="Disordered" evidence="8">
    <location>
        <begin position="1189"/>
        <end position="1223"/>
    </location>
</feature>
<dbReference type="CDD" id="cd00431">
    <property type="entry name" value="cysteine_hydrolases"/>
    <property type="match status" value="1"/>
</dbReference>
<dbReference type="EMBL" id="JALLBG020000215">
    <property type="protein sequence ID" value="KAL3758991.1"/>
    <property type="molecule type" value="Genomic_DNA"/>
</dbReference>
<dbReference type="PANTHER" id="PTHR43540">
    <property type="entry name" value="PEROXYUREIDOACRYLATE/UREIDOACRYLATE AMIDOHYDROLASE-RELATED"/>
    <property type="match status" value="1"/>
</dbReference>
<dbReference type="InterPro" id="IPR024060">
    <property type="entry name" value="Ureidoglycolate_lyase_dom_sf"/>
</dbReference>
<keyword evidence="5" id="KW-0456">Lyase</keyword>
<evidence type="ECO:0000256" key="2">
    <source>
        <dbReference type="ARBA" id="ARBA00011738"/>
    </source>
</evidence>
<evidence type="ECO:0000313" key="10">
    <source>
        <dbReference type="EMBL" id="KAL3758991.1"/>
    </source>
</evidence>
<feature type="region of interest" description="Disordered" evidence="8">
    <location>
        <begin position="233"/>
        <end position="446"/>
    </location>
</feature>
<dbReference type="InterPro" id="IPR011051">
    <property type="entry name" value="RmlC_Cupin_sf"/>
</dbReference>
<feature type="compositionally biased region" description="Polar residues" evidence="8">
    <location>
        <begin position="365"/>
        <end position="378"/>
    </location>
</feature>
<dbReference type="SUPFAM" id="SSF52499">
    <property type="entry name" value="Isochorismatase-like hydrolases"/>
    <property type="match status" value="1"/>
</dbReference>
<organism evidence="10 11">
    <name type="scientific">Discostella pseudostelligera</name>
    <dbReference type="NCBI Taxonomy" id="259834"/>
    <lineage>
        <taxon>Eukaryota</taxon>
        <taxon>Sar</taxon>
        <taxon>Stramenopiles</taxon>
        <taxon>Ochrophyta</taxon>
        <taxon>Bacillariophyta</taxon>
        <taxon>Coscinodiscophyceae</taxon>
        <taxon>Thalassiosirophycidae</taxon>
        <taxon>Stephanodiscales</taxon>
        <taxon>Stephanodiscaceae</taxon>
        <taxon>Discostella</taxon>
    </lineage>
</organism>
<comment type="subunit">
    <text evidence="2">Homodimer.</text>
</comment>
<dbReference type="InterPro" id="IPR000868">
    <property type="entry name" value="Isochorismatase-like_dom"/>
</dbReference>
<dbReference type="InterPro" id="IPR007247">
    <property type="entry name" value="Ureidogly_lyase"/>
</dbReference>